<keyword evidence="3" id="KW-1185">Reference proteome</keyword>
<evidence type="ECO:0000256" key="1">
    <source>
        <dbReference type="SAM" id="SignalP"/>
    </source>
</evidence>
<organism evidence="2 3">
    <name type="scientific">Botrimarina hoheduenensis</name>
    <dbReference type="NCBI Taxonomy" id="2528000"/>
    <lineage>
        <taxon>Bacteria</taxon>
        <taxon>Pseudomonadati</taxon>
        <taxon>Planctomycetota</taxon>
        <taxon>Planctomycetia</taxon>
        <taxon>Pirellulales</taxon>
        <taxon>Lacipirellulaceae</taxon>
        <taxon>Botrimarina</taxon>
    </lineage>
</organism>
<dbReference type="AlphaFoldDB" id="A0A5C5VZC8"/>
<dbReference type="EMBL" id="SJPH01000004">
    <property type="protein sequence ID" value="TWT43355.1"/>
    <property type="molecule type" value="Genomic_DNA"/>
</dbReference>
<comment type="caution">
    <text evidence="2">The sequence shown here is derived from an EMBL/GenBank/DDBJ whole genome shotgun (WGS) entry which is preliminary data.</text>
</comment>
<evidence type="ECO:0000313" key="2">
    <source>
        <dbReference type="EMBL" id="TWT43355.1"/>
    </source>
</evidence>
<gene>
    <name evidence="2" type="ORF">Pla111_23060</name>
</gene>
<proteinExistence type="predicted"/>
<keyword evidence="1" id="KW-0732">Signal</keyword>
<feature type="signal peptide" evidence="1">
    <location>
        <begin position="1"/>
        <end position="21"/>
    </location>
</feature>
<feature type="chain" id="PRO_5022693663" evidence="1">
    <location>
        <begin position="22"/>
        <end position="183"/>
    </location>
</feature>
<dbReference type="RefSeq" id="WP_231930965.1">
    <property type="nucleotide sequence ID" value="NZ_SJPH01000004.1"/>
</dbReference>
<evidence type="ECO:0000313" key="3">
    <source>
        <dbReference type="Proteomes" id="UP000318995"/>
    </source>
</evidence>
<dbReference type="Proteomes" id="UP000318995">
    <property type="component" value="Unassembled WGS sequence"/>
</dbReference>
<reference evidence="2 3" key="1">
    <citation type="submission" date="2019-02" db="EMBL/GenBank/DDBJ databases">
        <title>Deep-cultivation of Planctomycetes and their phenomic and genomic characterization uncovers novel biology.</title>
        <authorList>
            <person name="Wiegand S."/>
            <person name="Jogler M."/>
            <person name="Boedeker C."/>
            <person name="Pinto D."/>
            <person name="Vollmers J."/>
            <person name="Rivas-Marin E."/>
            <person name="Kohn T."/>
            <person name="Peeters S.H."/>
            <person name="Heuer A."/>
            <person name="Rast P."/>
            <person name="Oberbeckmann S."/>
            <person name="Bunk B."/>
            <person name="Jeske O."/>
            <person name="Meyerdierks A."/>
            <person name="Storesund J.E."/>
            <person name="Kallscheuer N."/>
            <person name="Luecker S."/>
            <person name="Lage O.M."/>
            <person name="Pohl T."/>
            <person name="Merkel B.J."/>
            <person name="Hornburger P."/>
            <person name="Mueller R.-W."/>
            <person name="Bruemmer F."/>
            <person name="Labrenz M."/>
            <person name="Spormann A.M."/>
            <person name="Op Den Camp H."/>
            <person name="Overmann J."/>
            <person name="Amann R."/>
            <person name="Jetten M.S.M."/>
            <person name="Mascher T."/>
            <person name="Medema M.H."/>
            <person name="Devos D.P."/>
            <person name="Kaster A.-K."/>
            <person name="Ovreas L."/>
            <person name="Rohde M."/>
            <person name="Galperin M.Y."/>
            <person name="Jogler C."/>
        </authorList>
    </citation>
    <scope>NUCLEOTIDE SEQUENCE [LARGE SCALE GENOMIC DNA]</scope>
    <source>
        <strain evidence="2 3">Pla111</strain>
    </source>
</reference>
<sequence precursor="true">MFCRSLALALLGLVGPSISTAQESISPGVSEETIALSPAPIATLGVDIRASTGEFPEDRSAARDADLAPAFGEGLRVSPVMALTWTPAAVRTRPLYFEEINAERYGYGHAACLQPVVSAAHFFGTAAALPYLMGAQPPCECVYTLGHYRPGDCAPNRRHRWPMSARGLGWQTLTTVGLVALIP</sequence>
<accession>A0A5C5VZC8</accession>
<name>A0A5C5VZC8_9BACT</name>
<protein>
    <submittedName>
        <fullName evidence="2">Uncharacterized protein</fullName>
    </submittedName>
</protein>